<evidence type="ECO:0000313" key="3">
    <source>
        <dbReference type="Proteomes" id="UP000198415"/>
    </source>
</evidence>
<dbReference type="RefSeq" id="WP_089298723.1">
    <property type="nucleotide sequence ID" value="NZ_BOMU01000113.1"/>
</dbReference>
<feature type="region of interest" description="Disordered" evidence="1">
    <location>
        <begin position="54"/>
        <end position="85"/>
    </location>
</feature>
<sequence length="104" mass="11287">MANICKHSRQTIDVDRDHLVRYLADLGKASGAHDTIAKAEATYAAGSYDNILSDRQNPHADINGNLRAMRTRSPATRGNGTDRPVPAACQVRAGAVWNLGRRFG</sequence>
<accession>A0A239IWK6</accession>
<dbReference type="EMBL" id="FZNR01000031">
    <property type="protein sequence ID" value="SNS97915.1"/>
    <property type="molecule type" value="Genomic_DNA"/>
</dbReference>
<evidence type="ECO:0000256" key="1">
    <source>
        <dbReference type="SAM" id="MobiDB-lite"/>
    </source>
</evidence>
<proteinExistence type="predicted"/>
<dbReference type="OrthoDB" id="3846417at2"/>
<dbReference type="Proteomes" id="UP000198415">
    <property type="component" value="Unassembled WGS sequence"/>
</dbReference>
<gene>
    <name evidence="2" type="ORF">SAMN06264365_13144</name>
</gene>
<name>A0A239IWK6_9ACTN</name>
<protein>
    <submittedName>
        <fullName evidence="2">Uncharacterized protein</fullName>
    </submittedName>
</protein>
<evidence type="ECO:0000313" key="2">
    <source>
        <dbReference type="EMBL" id="SNS97915.1"/>
    </source>
</evidence>
<organism evidence="2 3">
    <name type="scientific">Actinoplanes regularis</name>
    <dbReference type="NCBI Taxonomy" id="52697"/>
    <lineage>
        <taxon>Bacteria</taxon>
        <taxon>Bacillati</taxon>
        <taxon>Actinomycetota</taxon>
        <taxon>Actinomycetes</taxon>
        <taxon>Micromonosporales</taxon>
        <taxon>Micromonosporaceae</taxon>
        <taxon>Actinoplanes</taxon>
    </lineage>
</organism>
<dbReference type="AlphaFoldDB" id="A0A239IWK6"/>
<reference evidence="2 3" key="1">
    <citation type="submission" date="2017-06" db="EMBL/GenBank/DDBJ databases">
        <authorList>
            <person name="Kim H.J."/>
            <person name="Triplett B.A."/>
        </authorList>
    </citation>
    <scope>NUCLEOTIDE SEQUENCE [LARGE SCALE GENOMIC DNA]</scope>
    <source>
        <strain evidence="2 3">DSM 43151</strain>
    </source>
</reference>
<keyword evidence="3" id="KW-1185">Reference proteome</keyword>